<keyword evidence="10" id="KW-0560">Oxidoreductase</keyword>
<evidence type="ECO:0000256" key="13">
    <source>
        <dbReference type="ARBA" id="ARBA00030071"/>
    </source>
</evidence>
<dbReference type="Pfam" id="PF03626">
    <property type="entry name" value="COX4_pro"/>
    <property type="match status" value="1"/>
</dbReference>
<evidence type="ECO:0000256" key="9">
    <source>
        <dbReference type="ARBA" id="ARBA00022989"/>
    </source>
</evidence>
<gene>
    <name evidence="18" type="ORF">BTW10_15400</name>
</gene>
<keyword evidence="19" id="KW-1185">Reference proteome</keyword>
<evidence type="ECO:0000256" key="7">
    <source>
        <dbReference type="ARBA" id="ARBA00022692"/>
    </source>
</evidence>
<evidence type="ECO:0000256" key="11">
    <source>
        <dbReference type="ARBA" id="ARBA00023136"/>
    </source>
</evidence>
<protein>
    <recommendedName>
        <fullName evidence="4">Cytochrome bo(3) ubiquinol oxidase subunit 4</fullName>
    </recommendedName>
    <alternativeName>
        <fullName evidence="16">Cytochrome o ubiquinol oxidase subunit 4</fullName>
    </alternativeName>
    <alternativeName>
        <fullName evidence="13">Oxidase bo(3) subunit 4</fullName>
    </alternativeName>
    <alternativeName>
        <fullName evidence="14">Ubiquinol oxidase polypeptide IV</fullName>
    </alternativeName>
    <alternativeName>
        <fullName evidence="15">Ubiquinol oxidase subunit 4</fullName>
    </alternativeName>
</protein>
<keyword evidence="5" id="KW-0813">Transport</keyword>
<feature type="transmembrane region" description="Helical" evidence="17">
    <location>
        <begin position="79"/>
        <end position="99"/>
    </location>
</feature>
<sequence length="111" mass="12024">MSDAHASHDGGNHGSVKSYVIGLILSLVLTIIPFWMVMSGGFSNVAVVVTISIMAIFQVLVQLIMFMHLDFKTEEGWNAGSFIFTALILVILVGGSLWIMQNLHANMMLGG</sequence>
<reference evidence="18 19" key="1">
    <citation type="submission" date="2016-12" db="EMBL/GenBank/DDBJ databases">
        <title>Draft genome sequences of strains Salinicola socius SMB35, Salinicola sp. MH3R3-1 and Chromohalobacter sp. SMB17 from the Verkhnekamsk potash mining region of Russia.</title>
        <authorList>
            <person name="Mavrodi D.V."/>
            <person name="Olsson B.E."/>
            <person name="Korsakova E.S."/>
            <person name="Pyankova A."/>
            <person name="Mavrodi O.V."/>
            <person name="Plotnikova E.G."/>
        </authorList>
    </citation>
    <scope>NUCLEOTIDE SEQUENCE [LARGE SCALE GENOMIC DNA]</scope>
    <source>
        <strain evidence="18 19">SMB17</strain>
    </source>
</reference>
<evidence type="ECO:0000256" key="12">
    <source>
        <dbReference type="ARBA" id="ARBA00025694"/>
    </source>
</evidence>
<comment type="function">
    <text evidence="12">Cytochrome bo(3) ubiquinol terminal oxidase is the component of the aerobic respiratory chain of E.coli that predominates when cells are grown at high aeration. Has proton pump activity across the membrane in addition to electron transfer, pumping 2 protons/electron.</text>
</comment>
<dbReference type="InterPro" id="IPR014210">
    <property type="entry name" value="Cyt_o_ubiqinol_oxidase_su4"/>
</dbReference>
<keyword evidence="8" id="KW-0249">Electron transport</keyword>
<evidence type="ECO:0000313" key="19">
    <source>
        <dbReference type="Proteomes" id="UP000186806"/>
    </source>
</evidence>
<dbReference type="PANTHER" id="PTHR36835">
    <property type="entry name" value="CYTOCHROME BO(3) UBIQUINOL OXIDASE SUBUNIT 4"/>
    <property type="match status" value="1"/>
</dbReference>
<evidence type="ECO:0000256" key="5">
    <source>
        <dbReference type="ARBA" id="ARBA00022448"/>
    </source>
</evidence>
<keyword evidence="9 17" id="KW-1133">Transmembrane helix</keyword>
<evidence type="ECO:0000256" key="10">
    <source>
        <dbReference type="ARBA" id="ARBA00023002"/>
    </source>
</evidence>
<dbReference type="GO" id="GO:0009319">
    <property type="term" value="C:cytochrome o ubiquinol oxidase complex"/>
    <property type="evidence" value="ECO:0007669"/>
    <property type="project" value="TreeGrafter"/>
</dbReference>
<dbReference type="AlphaFoldDB" id="A0A1Q8T9A9"/>
<organism evidence="18 19">
    <name type="scientific">Chromohalobacter japonicus</name>
    <dbReference type="NCBI Taxonomy" id="223900"/>
    <lineage>
        <taxon>Bacteria</taxon>
        <taxon>Pseudomonadati</taxon>
        <taxon>Pseudomonadota</taxon>
        <taxon>Gammaproteobacteria</taxon>
        <taxon>Oceanospirillales</taxon>
        <taxon>Halomonadaceae</taxon>
        <taxon>Chromohalobacter</taxon>
    </lineage>
</organism>
<keyword evidence="11 17" id="KW-0472">Membrane</keyword>
<dbReference type="GO" id="GO:0009486">
    <property type="term" value="F:cytochrome bo3 ubiquinol oxidase activity"/>
    <property type="evidence" value="ECO:0007669"/>
    <property type="project" value="InterPro"/>
</dbReference>
<dbReference type="PANTHER" id="PTHR36835:SF1">
    <property type="entry name" value="CYTOCHROME BO(3) UBIQUINOL OXIDASE SUBUNIT 4"/>
    <property type="match status" value="1"/>
</dbReference>
<evidence type="ECO:0000256" key="15">
    <source>
        <dbReference type="ARBA" id="ARBA00031887"/>
    </source>
</evidence>
<dbReference type="EMBL" id="MSDQ01000039">
    <property type="protein sequence ID" value="OLO10265.1"/>
    <property type="molecule type" value="Genomic_DNA"/>
</dbReference>
<dbReference type="Proteomes" id="UP000186806">
    <property type="component" value="Unassembled WGS sequence"/>
</dbReference>
<dbReference type="RefSeq" id="WP_075370167.1">
    <property type="nucleotide sequence ID" value="NZ_MSDQ01000039.1"/>
</dbReference>
<dbReference type="InterPro" id="IPR005171">
    <property type="entry name" value="Cyt_c_oxidase_su4_prok"/>
</dbReference>
<comment type="similarity">
    <text evidence="2">Belongs to the cytochrome c oxidase bacterial subunit 4 family.</text>
</comment>
<evidence type="ECO:0000256" key="14">
    <source>
        <dbReference type="ARBA" id="ARBA00030211"/>
    </source>
</evidence>
<dbReference type="GO" id="GO:0015990">
    <property type="term" value="P:electron transport coupled proton transport"/>
    <property type="evidence" value="ECO:0007669"/>
    <property type="project" value="InterPro"/>
</dbReference>
<feature type="transmembrane region" description="Helical" evidence="17">
    <location>
        <begin position="45"/>
        <end position="67"/>
    </location>
</feature>
<accession>A0A1Q8T9A9</accession>
<evidence type="ECO:0000256" key="4">
    <source>
        <dbReference type="ARBA" id="ARBA00014689"/>
    </source>
</evidence>
<proteinExistence type="inferred from homology"/>
<comment type="subunit">
    <text evidence="3">Heterooctamer of two A chains, two B chains, two C chains and two D chains.</text>
</comment>
<evidence type="ECO:0000256" key="8">
    <source>
        <dbReference type="ARBA" id="ARBA00022982"/>
    </source>
</evidence>
<dbReference type="STRING" id="223900.GCA_000821045_02964"/>
<evidence type="ECO:0000256" key="3">
    <source>
        <dbReference type="ARBA" id="ARBA00011700"/>
    </source>
</evidence>
<dbReference type="InterPro" id="IPR050968">
    <property type="entry name" value="Cytochrome_c_oxidase_bac_sub4"/>
</dbReference>
<comment type="subcellular location">
    <subcellularLocation>
        <location evidence="1">Cell membrane</location>
        <topology evidence="1">Multi-pass membrane protein</topology>
    </subcellularLocation>
</comment>
<evidence type="ECO:0000256" key="16">
    <source>
        <dbReference type="ARBA" id="ARBA00032185"/>
    </source>
</evidence>
<name>A0A1Q8T9A9_9GAMM</name>
<feature type="transmembrane region" description="Helical" evidence="17">
    <location>
        <begin position="20"/>
        <end position="38"/>
    </location>
</feature>
<evidence type="ECO:0000256" key="17">
    <source>
        <dbReference type="SAM" id="Phobius"/>
    </source>
</evidence>
<dbReference type="GO" id="GO:0015078">
    <property type="term" value="F:proton transmembrane transporter activity"/>
    <property type="evidence" value="ECO:0007669"/>
    <property type="project" value="TreeGrafter"/>
</dbReference>
<dbReference type="GO" id="GO:0005886">
    <property type="term" value="C:plasma membrane"/>
    <property type="evidence" value="ECO:0007669"/>
    <property type="project" value="UniProtKB-SubCell"/>
</dbReference>
<dbReference type="GO" id="GO:0019646">
    <property type="term" value="P:aerobic electron transport chain"/>
    <property type="evidence" value="ECO:0007669"/>
    <property type="project" value="TreeGrafter"/>
</dbReference>
<evidence type="ECO:0000256" key="2">
    <source>
        <dbReference type="ARBA" id="ARBA00008079"/>
    </source>
</evidence>
<comment type="caution">
    <text evidence="18">The sequence shown here is derived from an EMBL/GenBank/DDBJ whole genome shotgun (WGS) entry which is preliminary data.</text>
</comment>
<evidence type="ECO:0000256" key="1">
    <source>
        <dbReference type="ARBA" id="ARBA00004651"/>
    </source>
</evidence>
<keyword evidence="6" id="KW-1003">Cell membrane</keyword>
<keyword evidence="7 17" id="KW-0812">Transmembrane</keyword>
<dbReference type="NCBIfam" id="TIGR02847">
    <property type="entry name" value="CyoD"/>
    <property type="match status" value="1"/>
</dbReference>
<evidence type="ECO:0000313" key="18">
    <source>
        <dbReference type="EMBL" id="OLO10265.1"/>
    </source>
</evidence>
<evidence type="ECO:0000256" key="6">
    <source>
        <dbReference type="ARBA" id="ARBA00022475"/>
    </source>
</evidence>